<reference evidence="6" key="1">
    <citation type="journal article" date="2019" name="Int. J. Syst. Evol. Microbiol.">
        <title>The Global Catalogue of Microorganisms (GCM) 10K type strain sequencing project: providing services to taxonomists for standard genome sequencing and annotation.</title>
        <authorList>
            <consortium name="The Broad Institute Genomics Platform"/>
            <consortium name="The Broad Institute Genome Sequencing Center for Infectious Disease"/>
            <person name="Wu L."/>
            <person name="Ma J."/>
        </authorList>
    </citation>
    <scope>NUCLEOTIDE SEQUENCE [LARGE SCALE GENOMIC DNA]</scope>
    <source>
        <strain evidence="6">NBRC 108565</strain>
    </source>
</reference>
<evidence type="ECO:0000313" key="5">
    <source>
        <dbReference type="EMBL" id="BDZ41604.1"/>
    </source>
</evidence>
<proteinExistence type="inferred from homology"/>
<dbReference type="InterPro" id="IPR036962">
    <property type="entry name" value="Glyco_hydro_3_N_sf"/>
</dbReference>
<gene>
    <name evidence="5" type="ORF">GCM10025865_09030</name>
</gene>
<dbReference type="InterPro" id="IPR001764">
    <property type="entry name" value="Glyco_hydro_3_N"/>
</dbReference>
<dbReference type="Proteomes" id="UP001321475">
    <property type="component" value="Chromosome"/>
</dbReference>
<accession>A0ABM8G0W0</accession>
<feature type="compositionally biased region" description="Low complexity" evidence="3">
    <location>
        <begin position="144"/>
        <end position="175"/>
    </location>
</feature>
<dbReference type="Gene3D" id="3.20.20.300">
    <property type="entry name" value="Glycoside hydrolase, family 3, N-terminal domain"/>
    <property type="match status" value="1"/>
</dbReference>
<evidence type="ECO:0000256" key="2">
    <source>
        <dbReference type="ARBA" id="ARBA00022801"/>
    </source>
</evidence>
<dbReference type="Pfam" id="PF00933">
    <property type="entry name" value="Glyco_hydro_3"/>
    <property type="match status" value="1"/>
</dbReference>
<dbReference type="PANTHER" id="PTHR42715">
    <property type="entry name" value="BETA-GLUCOSIDASE"/>
    <property type="match status" value="1"/>
</dbReference>
<sequence length="175" mass="18285">MTQTTETTTRAGGQPFDIERTLAALTLEEKAGLTSGHDFWNTKTVRRPGDQGQDEGQDAVLVPGVMVTDGPHGLRKQRADADHLGIGDSVPATCFPPAVGLGSTWDPTLLRRVGEALGRETAANDVAVLLGPGINIKRSPCAGATSSTCPRTRSSRATSAPRSSRASSPRASAPR</sequence>
<evidence type="ECO:0000256" key="3">
    <source>
        <dbReference type="SAM" id="MobiDB-lite"/>
    </source>
</evidence>
<comment type="similarity">
    <text evidence="1">Belongs to the glycosyl hydrolase 3 family.</text>
</comment>
<dbReference type="PANTHER" id="PTHR42715:SF10">
    <property type="entry name" value="BETA-GLUCOSIDASE"/>
    <property type="match status" value="1"/>
</dbReference>
<dbReference type="InterPro" id="IPR050288">
    <property type="entry name" value="Cellulose_deg_GH3"/>
</dbReference>
<dbReference type="PRINTS" id="PR00133">
    <property type="entry name" value="GLHYDRLASE3"/>
</dbReference>
<evidence type="ECO:0000256" key="1">
    <source>
        <dbReference type="ARBA" id="ARBA00005336"/>
    </source>
</evidence>
<dbReference type="EMBL" id="AP027729">
    <property type="protein sequence ID" value="BDZ41604.1"/>
    <property type="molecule type" value="Genomic_DNA"/>
</dbReference>
<organism evidence="5 6">
    <name type="scientific">Paraoerskovia sediminicola</name>
    <dbReference type="NCBI Taxonomy" id="1138587"/>
    <lineage>
        <taxon>Bacteria</taxon>
        <taxon>Bacillati</taxon>
        <taxon>Actinomycetota</taxon>
        <taxon>Actinomycetes</taxon>
        <taxon>Micrococcales</taxon>
        <taxon>Cellulomonadaceae</taxon>
        <taxon>Paraoerskovia</taxon>
    </lineage>
</organism>
<feature type="domain" description="Glycoside hydrolase family 3 N-terminal" evidence="4">
    <location>
        <begin position="86"/>
        <end position="147"/>
    </location>
</feature>
<keyword evidence="2" id="KW-0378">Hydrolase</keyword>
<feature type="region of interest" description="Disordered" evidence="3">
    <location>
        <begin position="137"/>
        <end position="175"/>
    </location>
</feature>
<keyword evidence="6" id="KW-1185">Reference proteome</keyword>
<evidence type="ECO:0000259" key="4">
    <source>
        <dbReference type="Pfam" id="PF00933"/>
    </source>
</evidence>
<protein>
    <recommendedName>
        <fullName evidence="4">Glycoside hydrolase family 3 N-terminal domain-containing protein</fullName>
    </recommendedName>
</protein>
<dbReference type="InterPro" id="IPR017853">
    <property type="entry name" value="GH"/>
</dbReference>
<name>A0ABM8G0W0_9CELL</name>
<dbReference type="SUPFAM" id="SSF51445">
    <property type="entry name" value="(Trans)glycosidases"/>
    <property type="match status" value="1"/>
</dbReference>
<evidence type="ECO:0000313" key="6">
    <source>
        <dbReference type="Proteomes" id="UP001321475"/>
    </source>
</evidence>